<comment type="caution">
    <text evidence="1">The sequence shown here is derived from an EMBL/GenBank/DDBJ whole genome shotgun (WGS) entry which is preliminary data.</text>
</comment>
<reference evidence="1 2" key="1">
    <citation type="journal article" date="2014" name="ISME J.">
        <title>Candidatus Competibacter-lineage genomes retrieved from metagenomes reveal functional metabolic diversity.</title>
        <authorList>
            <person name="McIlroy S.J."/>
            <person name="Albertsen M."/>
            <person name="Andresen E.K."/>
            <person name="Saunders A.M."/>
            <person name="Kristiansen R."/>
            <person name="Stokholm-Bjerregaard M."/>
            <person name="Nielsen K.L."/>
            <person name="Nielsen P.H."/>
        </authorList>
    </citation>
    <scope>NUCLEOTIDE SEQUENCE [LARGE SCALE GENOMIC DNA]</scope>
    <source>
        <strain evidence="1 2">Run_B_J11</strain>
    </source>
</reference>
<gene>
    <name evidence="1" type="ORF">BN874_20002</name>
</gene>
<dbReference type="AlphaFoldDB" id="A0A7U7J450"/>
<evidence type="ECO:0000313" key="1">
    <source>
        <dbReference type="EMBL" id="CDH44882.1"/>
    </source>
</evidence>
<keyword evidence="2" id="KW-1185">Reference proteome</keyword>
<dbReference type="Proteomes" id="UP000019184">
    <property type="component" value="Unassembled WGS sequence"/>
</dbReference>
<dbReference type="EMBL" id="CBTK010000112">
    <property type="protein sequence ID" value="CDH44882.1"/>
    <property type="molecule type" value="Genomic_DNA"/>
</dbReference>
<proteinExistence type="predicted"/>
<protein>
    <submittedName>
        <fullName evidence="1">Uncharacterized protein</fullName>
    </submittedName>
</protein>
<evidence type="ECO:0000313" key="2">
    <source>
        <dbReference type="Proteomes" id="UP000019184"/>
    </source>
</evidence>
<sequence length="91" mass="9209">MNSSDGEGADAVAAVLAAVLLKVATTVHVAGVPVQPLLFHPAKVEPLATVAVRVTVVPLLNLAEQVAPQLIPAGLVITVPEPVPALPTVRV</sequence>
<organism evidence="1 2">
    <name type="scientific">Candidatus Contendobacter odensis Run_B_J11</name>
    <dbReference type="NCBI Taxonomy" id="1400861"/>
    <lineage>
        <taxon>Bacteria</taxon>
        <taxon>Pseudomonadati</taxon>
        <taxon>Pseudomonadota</taxon>
        <taxon>Gammaproteobacteria</taxon>
        <taxon>Candidatus Competibacteraceae</taxon>
        <taxon>Candidatus Contendibacter</taxon>
    </lineage>
</organism>
<name>A0A7U7J450_9GAMM</name>
<accession>A0A7U7J450</accession>